<keyword evidence="5 8" id="KW-0963">Cytoplasm</keyword>
<dbReference type="FunFam" id="1.20.58.220:FF:000004">
    <property type="entry name" value="Phosphate-specific transport system accessory protein PhoU"/>
    <property type="match status" value="1"/>
</dbReference>
<dbReference type="GO" id="GO:0006817">
    <property type="term" value="P:phosphate ion transport"/>
    <property type="evidence" value="ECO:0007669"/>
    <property type="project" value="UniProtKB-KW"/>
</dbReference>
<dbReference type="PANTHER" id="PTHR42930">
    <property type="entry name" value="PHOSPHATE-SPECIFIC TRANSPORT SYSTEM ACCESSORY PROTEIN PHOU"/>
    <property type="match status" value="1"/>
</dbReference>
<protein>
    <recommendedName>
        <fullName evidence="8">Phosphate-specific transport system accessory protein PhoU</fullName>
    </recommendedName>
</protein>
<name>A0A140D9J4_9BACT</name>
<evidence type="ECO:0000313" key="12">
    <source>
        <dbReference type="Proteomes" id="UP000055611"/>
    </source>
</evidence>
<feature type="domain" description="PhoU" evidence="9">
    <location>
        <begin position="18"/>
        <end position="105"/>
    </location>
</feature>
<evidence type="ECO:0000256" key="6">
    <source>
        <dbReference type="ARBA" id="ARBA00022592"/>
    </source>
</evidence>
<feature type="domain" description="PhoU" evidence="9">
    <location>
        <begin position="123"/>
        <end position="206"/>
    </location>
</feature>
<dbReference type="RefSeq" id="WP_066799408.1">
    <property type="nucleotide sequence ID" value="NZ_CAUVXY020000013.1"/>
</dbReference>
<evidence type="ECO:0000313" key="10">
    <source>
        <dbReference type="EMBL" id="AMK09861.1"/>
    </source>
</evidence>
<evidence type="ECO:0000256" key="4">
    <source>
        <dbReference type="ARBA" id="ARBA00022448"/>
    </source>
</evidence>
<dbReference type="GO" id="GO:0030643">
    <property type="term" value="P:intracellular phosphate ion homeostasis"/>
    <property type="evidence" value="ECO:0007669"/>
    <property type="project" value="InterPro"/>
</dbReference>
<dbReference type="NCBIfam" id="TIGR02135">
    <property type="entry name" value="phoU_full"/>
    <property type="match status" value="1"/>
</dbReference>
<dbReference type="OrthoDB" id="9814256at2"/>
<dbReference type="InterPro" id="IPR028366">
    <property type="entry name" value="PhoU"/>
</dbReference>
<organism evidence="11 13">
    <name type="scientific">Pseudodesulfovibrio indicus</name>
    <dbReference type="NCBI Taxonomy" id="1716143"/>
    <lineage>
        <taxon>Bacteria</taxon>
        <taxon>Pseudomonadati</taxon>
        <taxon>Thermodesulfobacteriota</taxon>
        <taxon>Desulfovibrionia</taxon>
        <taxon>Desulfovibrionales</taxon>
        <taxon>Desulfovibrionaceae</taxon>
    </lineage>
</organism>
<dbReference type="GO" id="GO:0005737">
    <property type="term" value="C:cytoplasm"/>
    <property type="evidence" value="ECO:0007669"/>
    <property type="project" value="UniProtKB-SubCell"/>
</dbReference>
<comment type="similarity">
    <text evidence="2 8">Belongs to the PhoU family.</text>
</comment>
<dbReference type="KEGG" id="dej:AWY79_01415"/>
<comment type="function">
    <text evidence="7 8">Plays a role in the regulation of phosphate uptake.</text>
</comment>
<evidence type="ECO:0000256" key="7">
    <source>
        <dbReference type="ARBA" id="ARBA00056181"/>
    </source>
</evidence>
<dbReference type="Gene3D" id="1.20.58.220">
    <property type="entry name" value="Phosphate transport system protein phou homolog 2, domain 2"/>
    <property type="match status" value="1"/>
</dbReference>
<dbReference type="GO" id="GO:0045936">
    <property type="term" value="P:negative regulation of phosphate metabolic process"/>
    <property type="evidence" value="ECO:0007669"/>
    <property type="project" value="InterPro"/>
</dbReference>
<dbReference type="InterPro" id="IPR038078">
    <property type="entry name" value="PhoU-like_sf"/>
</dbReference>
<gene>
    <name evidence="10" type="ORF">AWY79_01415</name>
    <name evidence="11" type="ORF">EDC59_108127</name>
</gene>
<evidence type="ECO:0000313" key="11">
    <source>
        <dbReference type="EMBL" id="TDT87461.1"/>
    </source>
</evidence>
<evidence type="ECO:0000256" key="8">
    <source>
        <dbReference type="PIRNR" id="PIRNR003107"/>
    </source>
</evidence>
<keyword evidence="6 8" id="KW-0592">Phosphate transport</keyword>
<dbReference type="AlphaFoldDB" id="A0A140D9J4"/>
<keyword evidence="4 8" id="KW-0813">Transport</keyword>
<comment type="subunit">
    <text evidence="3 8">Homodimer.</text>
</comment>
<accession>A0A140D9J4</accession>
<dbReference type="Proteomes" id="UP000055611">
    <property type="component" value="Chromosome"/>
</dbReference>
<dbReference type="PANTHER" id="PTHR42930:SF3">
    <property type="entry name" value="PHOSPHATE-SPECIFIC TRANSPORT SYSTEM ACCESSORY PROTEIN PHOU"/>
    <property type="match status" value="1"/>
</dbReference>
<proteinExistence type="inferred from homology"/>
<evidence type="ECO:0000313" key="13">
    <source>
        <dbReference type="Proteomes" id="UP000295506"/>
    </source>
</evidence>
<dbReference type="SUPFAM" id="SSF109755">
    <property type="entry name" value="PhoU-like"/>
    <property type="match status" value="1"/>
</dbReference>
<evidence type="ECO:0000259" key="9">
    <source>
        <dbReference type="Pfam" id="PF01895"/>
    </source>
</evidence>
<reference evidence="11 13" key="2">
    <citation type="submission" date="2019-03" db="EMBL/GenBank/DDBJ databases">
        <title>Genomic Encyclopedia of Type Strains, Phase IV (KMG-IV): sequencing the most valuable type-strain genomes for metagenomic binning, comparative biology and taxonomic classification.</title>
        <authorList>
            <person name="Goeker M."/>
        </authorList>
    </citation>
    <scope>NUCLEOTIDE SEQUENCE [LARGE SCALE GENOMIC DNA]</scope>
    <source>
        <strain evidence="11 13">DSM 101483</strain>
    </source>
</reference>
<dbReference type="EMBL" id="SOBK01000008">
    <property type="protein sequence ID" value="TDT87461.1"/>
    <property type="molecule type" value="Genomic_DNA"/>
</dbReference>
<dbReference type="InterPro" id="IPR026022">
    <property type="entry name" value="PhoU_dom"/>
</dbReference>
<keyword evidence="12" id="KW-1185">Reference proteome</keyword>
<comment type="subcellular location">
    <subcellularLocation>
        <location evidence="1 8">Cytoplasm</location>
    </subcellularLocation>
</comment>
<evidence type="ECO:0000256" key="5">
    <source>
        <dbReference type="ARBA" id="ARBA00022490"/>
    </source>
</evidence>
<reference evidence="10 12" key="1">
    <citation type="journal article" date="2016" name="Front. Microbiol.">
        <title>Genome Sequence of the Piezophilic, Mesophilic Sulfate-Reducing Bacterium Desulfovibrio indicus J2T.</title>
        <authorList>
            <person name="Cao J."/>
            <person name="Maignien L."/>
            <person name="Shao Z."/>
            <person name="Alain K."/>
            <person name="Jebbar M."/>
        </authorList>
    </citation>
    <scope>NUCLEOTIDE SEQUENCE [LARGE SCALE GENOMIC DNA]</scope>
    <source>
        <strain evidence="10 12">J2</strain>
    </source>
</reference>
<dbReference type="Proteomes" id="UP000295506">
    <property type="component" value="Unassembled WGS sequence"/>
</dbReference>
<evidence type="ECO:0000256" key="1">
    <source>
        <dbReference type="ARBA" id="ARBA00004496"/>
    </source>
</evidence>
<evidence type="ECO:0000256" key="2">
    <source>
        <dbReference type="ARBA" id="ARBA00008107"/>
    </source>
</evidence>
<dbReference type="PIRSF" id="PIRSF003107">
    <property type="entry name" value="PhoU"/>
    <property type="match status" value="1"/>
</dbReference>
<dbReference type="EMBL" id="CP014206">
    <property type="protein sequence ID" value="AMK09861.1"/>
    <property type="molecule type" value="Genomic_DNA"/>
</dbReference>
<evidence type="ECO:0000256" key="3">
    <source>
        <dbReference type="ARBA" id="ARBA00011738"/>
    </source>
</evidence>
<sequence>MEQRAHFSKKLEDLKVMVLRMAALSESAIHKAIRAYLENDADLAESVIVGDEVINEMEDEIDNFSLELLALDQPMAVDLRTIIGAQRITVNLERLGDEAVNLAHRAIFLSTRPPMPHNPKMEDLANTVKMMLSEALKAYVDEDVNLAGQVCRMDDKADDLTIAILRQMVSDMVAESRIVERGVHAIIGARHLERVGDLSTNVAETVVFVVEGTNMKHNCRG</sequence>
<dbReference type="Pfam" id="PF01895">
    <property type="entry name" value="PhoU"/>
    <property type="match status" value="2"/>
</dbReference>